<dbReference type="KEGG" id="tet:TTHERM_00140870"/>
<protein>
    <submittedName>
        <fullName evidence="2">Uncharacterized protein</fullName>
    </submittedName>
</protein>
<feature type="compositionally biased region" description="Acidic residues" evidence="1">
    <location>
        <begin position="247"/>
        <end position="272"/>
    </location>
</feature>
<feature type="compositionally biased region" description="Low complexity" evidence="1">
    <location>
        <begin position="324"/>
        <end position="335"/>
    </location>
</feature>
<feature type="region of interest" description="Disordered" evidence="1">
    <location>
        <begin position="33"/>
        <end position="53"/>
    </location>
</feature>
<evidence type="ECO:0000313" key="2">
    <source>
        <dbReference type="EMBL" id="EAR90779.1"/>
    </source>
</evidence>
<dbReference type="HOGENOM" id="CLU_800471_0_0_1"/>
<feature type="region of interest" description="Disordered" evidence="1">
    <location>
        <begin position="300"/>
        <end position="335"/>
    </location>
</feature>
<feature type="region of interest" description="Disordered" evidence="1">
    <location>
        <begin position="216"/>
        <end position="272"/>
    </location>
</feature>
<accession>I7MI17</accession>
<gene>
    <name evidence="2" type="ORF">TTHERM_00140870</name>
</gene>
<feature type="region of interest" description="Disordered" evidence="1">
    <location>
        <begin position="85"/>
        <end position="165"/>
    </location>
</feature>
<feature type="compositionally biased region" description="Polar residues" evidence="1">
    <location>
        <begin position="40"/>
        <end position="53"/>
    </location>
</feature>
<sequence length="347" mass="40840">MQSSNPNDKINIDFVTQFLQIAEIEFAKLKVQESSQQQSNNIQPETVSFSKEQTQQQNILKLSNDVQQVKQEDIEDQQKVANLNNKTSEVKKKRIKVSQNTQEKTKKVSNILKKKITKIEKPQITNDANQPEKQTRRSYRNVKKSQQNNPRQKQQKKKTNKLSESQLQQFQMMYETNTNSFLMKKFKISRHQLFRYKDKYNLVKNLTFIQKMIQNRDKSQNISSKKVTQPEQPDETAEDIEIKDSEDIINEEDDGDNENNYEDDDDDDDDDIDIQIQPEIEDDAQEKNLNQDQVIKSTLLQSKNHFNPSNEELDNQNKIISEESNSTQTQINQNQLNSLKQARYKYI</sequence>
<evidence type="ECO:0000313" key="3">
    <source>
        <dbReference type="Proteomes" id="UP000009168"/>
    </source>
</evidence>
<organism evidence="2 3">
    <name type="scientific">Tetrahymena thermophila (strain SB210)</name>
    <dbReference type="NCBI Taxonomy" id="312017"/>
    <lineage>
        <taxon>Eukaryota</taxon>
        <taxon>Sar</taxon>
        <taxon>Alveolata</taxon>
        <taxon>Ciliophora</taxon>
        <taxon>Intramacronucleata</taxon>
        <taxon>Oligohymenophorea</taxon>
        <taxon>Hymenostomatida</taxon>
        <taxon>Tetrahymenina</taxon>
        <taxon>Tetrahymenidae</taxon>
        <taxon>Tetrahymena</taxon>
    </lineage>
</organism>
<reference evidence="3" key="1">
    <citation type="journal article" date="2006" name="PLoS Biol.">
        <title>Macronuclear genome sequence of the ciliate Tetrahymena thermophila, a model eukaryote.</title>
        <authorList>
            <person name="Eisen J.A."/>
            <person name="Coyne R.S."/>
            <person name="Wu M."/>
            <person name="Wu D."/>
            <person name="Thiagarajan M."/>
            <person name="Wortman J.R."/>
            <person name="Badger J.H."/>
            <person name="Ren Q."/>
            <person name="Amedeo P."/>
            <person name="Jones K.M."/>
            <person name="Tallon L.J."/>
            <person name="Delcher A.L."/>
            <person name="Salzberg S.L."/>
            <person name="Silva J.C."/>
            <person name="Haas B.J."/>
            <person name="Majoros W.H."/>
            <person name="Farzad M."/>
            <person name="Carlton J.M."/>
            <person name="Smith R.K. Jr."/>
            <person name="Garg J."/>
            <person name="Pearlman R.E."/>
            <person name="Karrer K.M."/>
            <person name="Sun L."/>
            <person name="Manning G."/>
            <person name="Elde N.C."/>
            <person name="Turkewitz A.P."/>
            <person name="Asai D.J."/>
            <person name="Wilkes D.E."/>
            <person name="Wang Y."/>
            <person name="Cai H."/>
            <person name="Collins K."/>
            <person name="Stewart B.A."/>
            <person name="Lee S.R."/>
            <person name="Wilamowska K."/>
            <person name="Weinberg Z."/>
            <person name="Ruzzo W.L."/>
            <person name="Wloga D."/>
            <person name="Gaertig J."/>
            <person name="Frankel J."/>
            <person name="Tsao C.-C."/>
            <person name="Gorovsky M.A."/>
            <person name="Keeling P.J."/>
            <person name="Waller R.F."/>
            <person name="Patron N.J."/>
            <person name="Cherry J.M."/>
            <person name="Stover N.A."/>
            <person name="Krieger C.J."/>
            <person name="del Toro C."/>
            <person name="Ryder H.F."/>
            <person name="Williamson S.C."/>
            <person name="Barbeau R.A."/>
            <person name="Hamilton E.P."/>
            <person name="Orias E."/>
        </authorList>
    </citation>
    <scope>NUCLEOTIDE SEQUENCE [LARGE SCALE GENOMIC DNA]</scope>
    <source>
        <strain evidence="3">SB210</strain>
    </source>
</reference>
<feature type="compositionally biased region" description="Polar residues" evidence="1">
    <location>
        <begin position="220"/>
        <end position="231"/>
    </location>
</feature>
<dbReference type="RefSeq" id="XP_001011024.1">
    <property type="nucleotide sequence ID" value="XM_001011024.3"/>
</dbReference>
<dbReference type="GeneID" id="7823342"/>
<evidence type="ECO:0000256" key="1">
    <source>
        <dbReference type="SAM" id="MobiDB-lite"/>
    </source>
</evidence>
<name>I7MI17_TETTS</name>
<dbReference type="InParanoid" id="I7MI17"/>
<feature type="compositionally biased region" description="Polar residues" evidence="1">
    <location>
        <begin position="300"/>
        <end position="323"/>
    </location>
</feature>
<dbReference type="Proteomes" id="UP000009168">
    <property type="component" value="Unassembled WGS sequence"/>
</dbReference>
<feature type="compositionally biased region" description="Polar residues" evidence="1">
    <location>
        <begin position="123"/>
        <end position="132"/>
    </location>
</feature>
<dbReference type="EMBL" id="GG662793">
    <property type="protein sequence ID" value="EAR90779.1"/>
    <property type="molecule type" value="Genomic_DNA"/>
</dbReference>
<keyword evidence="3" id="KW-1185">Reference proteome</keyword>
<proteinExistence type="predicted"/>
<dbReference type="AlphaFoldDB" id="I7MI17"/>